<dbReference type="InterPro" id="IPR029753">
    <property type="entry name" value="D-isomer_DH_CS"/>
</dbReference>
<dbReference type="OrthoDB" id="1522997at2"/>
<dbReference type="Pfam" id="PF00389">
    <property type="entry name" value="2-Hacid_dh"/>
    <property type="match status" value="1"/>
</dbReference>
<dbReference type="InterPro" id="IPR029752">
    <property type="entry name" value="D-isomer_DH_CS1"/>
</dbReference>
<evidence type="ECO:0000256" key="1">
    <source>
        <dbReference type="ARBA" id="ARBA00005854"/>
    </source>
</evidence>
<dbReference type="InterPro" id="IPR058205">
    <property type="entry name" value="D-LDH-like"/>
</dbReference>
<evidence type="ECO:0000256" key="4">
    <source>
        <dbReference type="RuleBase" id="RU003719"/>
    </source>
</evidence>
<dbReference type="Pfam" id="PF02826">
    <property type="entry name" value="2-Hacid_dh_C"/>
    <property type="match status" value="1"/>
</dbReference>
<dbReference type="AlphaFoldDB" id="A0A1T5KM32"/>
<evidence type="ECO:0000259" key="6">
    <source>
        <dbReference type="Pfam" id="PF02826"/>
    </source>
</evidence>
<keyword evidence="2 4" id="KW-0560">Oxidoreductase</keyword>
<dbReference type="PROSITE" id="PS00670">
    <property type="entry name" value="D_2_HYDROXYACID_DH_2"/>
    <property type="match status" value="1"/>
</dbReference>
<dbReference type="EMBL" id="FUZU01000001">
    <property type="protein sequence ID" value="SKC64804.1"/>
    <property type="molecule type" value="Genomic_DNA"/>
</dbReference>
<dbReference type="Gene3D" id="3.40.50.720">
    <property type="entry name" value="NAD(P)-binding Rossmann-like Domain"/>
    <property type="match status" value="2"/>
</dbReference>
<evidence type="ECO:0000313" key="7">
    <source>
        <dbReference type="EMBL" id="SKC64804.1"/>
    </source>
</evidence>
<dbReference type="PANTHER" id="PTHR43026">
    <property type="entry name" value="2-HYDROXYACID DEHYDROGENASE HOMOLOG 1-RELATED"/>
    <property type="match status" value="1"/>
</dbReference>
<dbReference type="InterPro" id="IPR006140">
    <property type="entry name" value="D-isomer_DH_NAD-bd"/>
</dbReference>
<name>A0A1T5KM32_9BACT</name>
<dbReference type="InterPro" id="IPR036291">
    <property type="entry name" value="NAD(P)-bd_dom_sf"/>
</dbReference>
<feature type="domain" description="D-isomer specific 2-hydroxyacid dehydrogenase NAD-binding" evidence="6">
    <location>
        <begin position="109"/>
        <end position="295"/>
    </location>
</feature>
<dbReference type="SUPFAM" id="SSF51735">
    <property type="entry name" value="NAD(P)-binding Rossmann-fold domains"/>
    <property type="match status" value="1"/>
</dbReference>
<organism evidence="7 8">
    <name type="scientific">Ohtaekwangia koreensis</name>
    <dbReference type="NCBI Taxonomy" id="688867"/>
    <lineage>
        <taxon>Bacteria</taxon>
        <taxon>Pseudomonadati</taxon>
        <taxon>Bacteroidota</taxon>
        <taxon>Cytophagia</taxon>
        <taxon>Cytophagales</taxon>
        <taxon>Fulvivirgaceae</taxon>
        <taxon>Ohtaekwangia</taxon>
    </lineage>
</organism>
<reference evidence="7 8" key="1">
    <citation type="submission" date="2017-02" db="EMBL/GenBank/DDBJ databases">
        <authorList>
            <person name="Peterson S.W."/>
        </authorList>
    </citation>
    <scope>NUCLEOTIDE SEQUENCE [LARGE SCALE GENOMIC DNA]</scope>
    <source>
        <strain evidence="7 8">DSM 25262</strain>
    </source>
</reference>
<dbReference type="STRING" id="688867.SAMN05660236_2361"/>
<accession>A0A1T5KM32</accession>
<dbReference type="CDD" id="cd12183">
    <property type="entry name" value="LDH_like_2"/>
    <property type="match status" value="1"/>
</dbReference>
<dbReference type="Proteomes" id="UP000190961">
    <property type="component" value="Unassembled WGS sequence"/>
</dbReference>
<gene>
    <name evidence="7" type="ORF">SAMN05660236_2361</name>
</gene>
<dbReference type="InterPro" id="IPR006139">
    <property type="entry name" value="D-isomer_2_OHA_DH_cat_dom"/>
</dbReference>
<comment type="similarity">
    <text evidence="1 4">Belongs to the D-isomer specific 2-hydroxyacid dehydrogenase family.</text>
</comment>
<keyword evidence="3" id="KW-0520">NAD</keyword>
<sequence length="329" mass="36399">MQVLIYSSLPYERPFLEKEAGQHGITHTDQRLSLQSVYLAKGFEAISIFTADDASGVVLDELSKMGIRYIALRSAGYDHVDLDKAKKLGIHIANVPDYSPYSVAEHAATMLMAFNRKIAQSRLLLQLQDYRLDTLTGFDIHGKTIGILGTGKIGMAFARIMQGFGGHVFACDPVQNPKASSLQITYIPFDELLLQSDIISIHCPLHEHTKHLFSYDAFSKMKPDSILINTARGGIVHTEALLHALENNHIGGACLDVYELEKNIFFQDLRDKTINDTMYARLLSNKKVLITGHQGFLTKEALTGIAHTTFQNIASWEGGAAAVHELSIS</sequence>
<proteinExistence type="inferred from homology"/>
<evidence type="ECO:0000256" key="2">
    <source>
        <dbReference type="ARBA" id="ARBA00023002"/>
    </source>
</evidence>
<evidence type="ECO:0000259" key="5">
    <source>
        <dbReference type="Pfam" id="PF00389"/>
    </source>
</evidence>
<dbReference type="GO" id="GO:0008720">
    <property type="term" value="F:D-lactate dehydrogenase (NAD+) activity"/>
    <property type="evidence" value="ECO:0007669"/>
    <property type="project" value="TreeGrafter"/>
</dbReference>
<evidence type="ECO:0000256" key="3">
    <source>
        <dbReference type="ARBA" id="ARBA00023027"/>
    </source>
</evidence>
<feature type="domain" description="D-isomer specific 2-hydroxyacid dehydrogenase catalytic" evidence="5">
    <location>
        <begin position="3"/>
        <end position="321"/>
    </location>
</feature>
<keyword evidence="8" id="KW-1185">Reference proteome</keyword>
<dbReference type="GO" id="GO:0051287">
    <property type="term" value="F:NAD binding"/>
    <property type="evidence" value="ECO:0007669"/>
    <property type="project" value="InterPro"/>
</dbReference>
<dbReference type="PROSITE" id="PS00065">
    <property type="entry name" value="D_2_HYDROXYACID_DH_1"/>
    <property type="match status" value="1"/>
</dbReference>
<dbReference type="SUPFAM" id="SSF52283">
    <property type="entry name" value="Formate/glycerate dehydrogenase catalytic domain-like"/>
    <property type="match status" value="1"/>
</dbReference>
<dbReference type="PANTHER" id="PTHR43026:SF1">
    <property type="entry name" value="2-HYDROXYACID DEHYDROGENASE HOMOLOG 1-RELATED"/>
    <property type="match status" value="1"/>
</dbReference>
<protein>
    <submittedName>
        <fullName evidence="7">D-lactate dehydrogenase</fullName>
    </submittedName>
</protein>
<evidence type="ECO:0000313" key="8">
    <source>
        <dbReference type="Proteomes" id="UP000190961"/>
    </source>
</evidence>